<feature type="transmembrane region" description="Helical" evidence="9">
    <location>
        <begin position="105"/>
        <end position="124"/>
    </location>
</feature>
<feature type="transmembrane region" description="Helical" evidence="9">
    <location>
        <begin position="67"/>
        <end position="90"/>
    </location>
</feature>
<dbReference type="GO" id="GO:0022857">
    <property type="term" value="F:transmembrane transporter activity"/>
    <property type="evidence" value="ECO:0007669"/>
    <property type="project" value="InterPro"/>
</dbReference>
<dbReference type="CDD" id="cd06582">
    <property type="entry name" value="TM_PBP1_LivH_like"/>
    <property type="match status" value="1"/>
</dbReference>
<dbReference type="GO" id="GO:0006865">
    <property type="term" value="P:amino acid transport"/>
    <property type="evidence" value="ECO:0007669"/>
    <property type="project" value="UniProtKB-KW"/>
</dbReference>
<dbReference type="InterPro" id="IPR052157">
    <property type="entry name" value="BCAA_transport_permease"/>
</dbReference>
<keyword evidence="2" id="KW-0813">Transport</keyword>
<gene>
    <name evidence="10" type="ORF">OO17_03040</name>
</gene>
<dbReference type="PATRIC" id="fig|1076.23.peg.5976"/>
<feature type="transmembrane region" description="Helical" evidence="9">
    <location>
        <begin position="199"/>
        <end position="225"/>
    </location>
</feature>
<dbReference type="NCBIfam" id="TIGR03409">
    <property type="entry name" value="urea_trans_UrtB"/>
    <property type="match status" value="1"/>
</dbReference>
<dbReference type="Proteomes" id="UP000032515">
    <property type="component" value="Unassembled WGS sequence"/>
</dbReference>
<feature type="transmembrane region" description="Helical" evidence="9">
    <location>
        <begin position="232"/>
        <end position="257"/>
    </location>
</feature>
<evidence type="ECO:0000256" key="6">
    <source>
        <dbReference type="ARBA" id="ARBA00022989"/>
    </source>
</evidence>
<keyword evidence="3" id="KW-1003">Cell membrane</keyword>
<organism evidence="10 11">
    <name type="scientific">Rhodopseudomonas palustris</name>
    <dbReference type="NCBI Taxonomy" id="1076"/>
    <lineage>
        <taxon>Bacteria</taxon>
        <taxon>Pseudomonadati</taxon>
        <taxon>Pseudomonadota</taxon>
        <taxon>Alphaproteobacteria</taxon>
        <taxon>Hyphomicrobiales</taxon>
        <taxon>Nitrobacteraceae</taxon>
        <taxon>Rhodopseudomonas</taxon>
    </lineage>
</organism>
<keyword evidence="4 9" id="KW-0812">Transmembrane</keyword>
<comment type="caution">
    <text evidence="10">The sequence shown here is derived from an EMBL/GenBank/DDBJ whole genome shotgun (WGS) entry which is preliminary data.</text>
</comment>
<evidence type="ECO:0000256" key="4">
    <source>
        <dbReference type="ARBA" id="ARBA00022692"/>
    </source>
</evidence>
<dbReference type="Pfam" id="PF02653">
    <property type="entry name" value="BPD_transp_2"/>
    <property type="match status" value="1"/>
</dbReference>
<sequence>MAVGSFFGSFDLSSFINALILGISIASIWLIAALGLTIIYGTAGVINMAHGEFIMLGAYSSYMLQSYFGLPFFLCVPAAFVIVGAIGLVLERGLIRYLYKRPLDTLLATFGVSLVLMQGVRLIFGSDPKYIAVPPMFTSNFQFGFVNISAFRVIVLAITIALVVALWALFYRTRFGVQVRAVMQDKEMAASFGINSDRIYMLTFAVGAGLAGIAGSLFGVLNIVLPTMGAGYVVQAFLVVVVGGGTLAGSVVAGGATGELQSIFAYFTNDTFARFVLYVLIVVFLRIRPQGLFAPSAKRR</sequence>
<keyword evidence="5" id="KW-0029">Amino-acid transport</keyword>
<evidence type="ECO:0000256" key="9">
    <source>
        <dbReference type="SAM" id="Phobius"/>
    </source>
</evidence>
<comment type="similarity">
    <text evidence="8">Belongs to the binding-protein-dependent transport system permease family. LivHM subfamily.</text>
</comment>
<feature type="transmembrane region" description="Helical" evidence="9">
    <location>
        <begin position="145"/>
        <end position="170"/>
    </location>
</feature>
<evidence type="ECO:0000256" key="5">
    <source>
        <dbReference type="ARBA" id="ARBA00022970"/>
    </source>
</evidence>
<dbReference type="RefSeq" id="WP_044405588.1">
    <property type="nucleotide sequence ID" value="NZ_JXXE01000057.1"/>
</dbReference>
<comment type="subcellular location">
    <subcellularLocation>
        <location evidence="1">Cell membrane</location>
        <topology evidence="1">Multi-pass membrane protein</topology>
    </subcellularLocation>
</comment>
<dbReference type="GO" id="GO:0005886">
    <property type="term" value="C:plasma membrane"/>
    <property type="evidence" value="ECO:0007669"/>
    <property type="project" value="UniProtKB-SubCell"/>
</dbReference>
<dbReference type="AlphaFoldDB" id="A0A0D7F4A2"/>
<evidence type="ECO:0000256" key="2">
    <source>
        <dbReference type="ARBA" id="ARBA00022448"/>
    </source>
</evidence>
<proteinExistence type="inferred from homology"/>
<dbReference type="InterPro" id="IPR001851">
    <property type="entry name" value="ABC_transp_permease"/>
</dbReference>
<dbReference type="OrthoDB" id="9807115at2"/>
<dbReference type="EMBL" id="JXXE01000057">
    <property type="protein sequence ID" value="KIZ47640.1"/>
    <property type="molecule type" value="Genomic_DNA"/>
</dbReference>
<evidence type="ECO:0000256" key="8">
    <source>
        <dbReference type="ARBA" id="ARBA00037998"/>
    </source>
</evidence>
<evidence type="ECO:0000256" key="3">
    <source>
        <dbReference type="ARBA" id="ARBA00022475"/>
    </source>
</evidence>
<feature type="transmembrane region" description="Helical" evidence="9">
    <location>
        <begin position="263"/>
        <end position="285"/>
    </location>
</feature>
<accession>A0A0D7F4A2</accession>
<evidence type="ECO:0000313" key="10">
    <source>
        <dbReference type="EMBL" id="KIZ47640.1"/>
    </source>
</evidence>
<evidence type="ECO:0000256" key="1">
    <source>
        <dbReference type="ARBA" id="ARBA00004651"/>
    </source>
</evidence>
<dbReference type="PANTHER" id="PTHR11795:SF447">
    <property type="entry name" value="ABC TRANSPORTER PERMEASE PROTEIN"/>
    <property type="match status" value="1"/>
</dbReference>
<dbReference type="PANTHER" id="PTHR11795">
    <property type="entry name" value="BRANCHED-CHAIN AMINO ACID TRANSPORT SYSTEM PERMEASE PROTEIN LIVH"/>
    <property type="match status" value="1"/>
</dbReference>
<keyword evidence="6 9" id="KW-1133">Transmembrane helix</keyword>
<name>A0A0D7F4A2_RHOPL</name>
<evidence type="ECO:0000313" key="11">
    <source>
        <dbReference type="Proteomes" id="UP000032515"/>
    </source>
</evidence>
<evidence type="ECO:0000256" key="7">
    <source>
        <dbReference type="ARBA" id="ARBA00023136"/>
    </source>
</evidence>
<dbReference type="InterPro" id="IPR017779">
    <property type="entry name" value="ABC_UrtB_bac"/>
</dbReference>
<protein>
    <submittedName>
        <fullName evidence="10">ABC transporter permease</fullName>
    </submittedName>
</protein>
<reference evidence="10 11" key="1">
    <citation type="submission" date="2014-11" db="EMBL/GenBank/DDBJ databases">
        <title>Genomics and ecophysiology of heterotrophic nitrogen fixing bacteria isolated from estuarine surface water.</title>
        <authorList>
            <person name="Bentzon-Tilia M."/>
            <person name="Severin I."/>
            <person name="Hansen L.H."/>
            <person name="Riemann L."/>
        </authorList>
    </citation>
    <scope>NUCLEOTIDE SEQUENCE [LARGE SCALE GENOMIC DNA]</scope>
    <source>
        <strain evidence="10 11">BAL398</strain>
    </source>
</reference>
<keyword evidence="7 9" id="KW-0472">Membrane</keyword>
<feature type="transmembrane region" description="Helical" evidence="9">
    <location>
        <begin position="15"/>
        <end position="46"/>
    </location>
</feature>